<evidence type="ECO:0000313" key="1">
    <source>
        <dbReference type="EMBL" id="MFB9759213.1"/>
    </source>
</evidence>
<dbReference type="PANTHER" id="PTHR41260:SF1">
    <property type="entry name" value="PROTEIN ECSC"/>
    <property type="match status" value="1"/>
</dbReference>
<name>A0ABV5WF32_9BACI</name>
<accession>A0ABV5WF32</accession>
<comment type="caution">
    <text evidence="1">The sequence shown here is derived from an EMBL/GenBank/DDBJ whole genome shotgun (WGS) entry which is preliminary data.</text>
</comment>
<organism evidence="1 2">
    <name type="scientific">Ectobacillus funiculus</name>
    <dbReference type="NCBI Taxonomy" id="137993"/>
    <lineage>
        <taxon>Bacteria</taxon>
        <taxon>Bacillati</taxon>
        <taxon>Bacillota</taxon>
        <taxon>Bacilli</taxon>
        <taxon>Bacillales</taxon>
        <taxon>Bacillaceae</taxon>
        <taxon>Ectobacillus</taxon>
    </lineage>
</organism>
<protein>
    <submittedName>
        <fullName evidence="1">EcsC family protein</fullName>
    </submittedName>
</protein>
<keyword evidence="2" id="KW-1185">Reference proteome</keyword>
<dbReference type="Pfam" id="PF12787">
    <property type="entry name" value="EcsC"/>
    <property type="match status" value="1"/>
</dbReference>
<dbReference type="EMBL" id="JBHMAF010000065">
    <property type="protein sequence ID" value="MFB9759213.1"/>
    <property type="molecule type" value="Genomic_DNA"/>
</dbReference>
<reference evidence="1 2" key="1">
    <citation type="submission" date="2024-09" db="EMBL/GenBank/DDBJ databases">
        <authorList>
            <person name="Sun Q."/>
            <person name="Mori K."/>
        </authorList>
    </citation>
    <scope>NUCLEOTIDE SEQUENCE [LARGE SCALE GENOMIC DNA]</scope>
    <source>
        <strain evidence="1 2">JCM 11201</strain>
    </source>
</reference>
<sequence>MREQNEELLTQLEEIKQWEQEQEDLWFWEKWGKIPFTILDKLTPKFLHQKVNAVLDELVQYIHSGSRYLVNKEATLQKLGANISLEDVRHLPLREIDRVAQEFAQSRKRLATAQGATTGFGGIFTLTIDIPAVLGMSLKILQEIAICYGYDPHDETERLFIVKCLQFSSSDIIGKQTILKELQNFDNRAHQRDGISQVASWREVITVYRDNYGWKKLFQLVPVAGMVFGAYLNRKAIEDIAETGRMLYKKRRILERLSAEVQ</sequence>
<evidence type="ECO:0000313" key="2">
    <source>
        <dbReference type="Proteomes" id="UP001589609"/>
    </source>
</evidence>
<dbReference type="Proteomes" id="UP001589609">
    <property type="component" value="Unassembled WGS sequence"/>
</dbReference>
<dbReference type="PANTHER" id="PTHR41260">
    <property type="entry name" value="PROTEIN ECSC"/>
    <property type="match status" value="1"/>
</dbReference>
<dbReference type="RefSeq" id="WP_129729287.1">
    <property type="nucleotide sequence ID" value="NZ_JBHMAF010000065.1"/>
</dbReference>
<gene>
    <name evidence="1" type="ORF">ACFFMS_12250</name>
</gene>
<dbReference type="InterPro" id="IPR024787">
    <property type="entry name" value="EcsC"/>
</dbReference>
<proteinExistence type="predicted"/>